<evidence type="ECO:0000313" key="1">
    <source>
        <dbReference type="EMBL" id="TQV92878.1"/>
    </source>
</evidence>
<comment type="caution">
    <text evidence="1">The sequence shown here is derived from an EMBL/GenBank/DDBJ whole genome shotgun (WGS) entry which is preliminary data.</text>
</comment>
<sequence>MAFLFTVLGEWLVEGKVISRGTAPRLLSARGKFCRKPGSPFAGNSGSILTSDADTGAGMLLSLVGIALCVFSKT</sequence>
<organism evidence="1 2">
    <name type="scientific">Cordyceps javanica</name>
    <dbReference type="NCBI Taxonomy" id="43265"/>
    <lineage>
        <taxon>Eukaryota</taxon>
        <taxon>Fungi</taxon>
        <taxon>Dikarya</taxon>
        <taxon>Ascomycota</taxon>
        <taxon>Pezizomycotina</taxon>
        <taxon>Sordariomycetes</taxon>
        <taxon>Hypocreomycetidae</taxon>
        <taxon>Hypocreales</taxon>
        <taxon>Cordycipitaceae</taxon>
        <taxon>Cordyceps</taxon>
    </lineage>
</organism>
<name>A0A545UTT2_9HYPO</name>
<proteinExistence type="predicted"/>
<evidence type="ECO:0000313" key="2">
    <source>
        <dbReference type="Proteomes" id="UP000315783"/>
    </source>
</evidence>
<dbReference type="AlphaFoldDB" id="A0A545UTT2"/>
<keyword evidence="2" id="KW-1185">Reference proteome</keyword>
<reference evidence="1 2" key="1">
    <citation type="journal article" date="2019" name="Appl. Microbiol. Biotechnol.">
        <title>Genome sequence of Isaria javanica and comparative genome analysis insights into family S53 peptidase evolution in fungal entomopathogens.</title>
        <authorList>
            <person name="Lin R."/>
            <person name="Zhang X."/>
            <person name="Xin B."/>
            <person name="Zou M."/>
            <person name="Gao Y."/>
            <person name="Qin F."/>
            <person name="Hu Q."/>
            <person name="Xie B."/>
            <person name="Cheng X."/>
        </authorList>
    </citation>
    <scope>NUCLEOTIDE SEQUENCE [LARGE SCALE GENOMIC DNA]</scope>
    <source>
        <strain evidence="1 2">IJ1G</strain>
    </source>
</reference>
<accession>A0A545UTT2</accession>
<dbReference type="Proteomes" id="UP000315783">
    <property type="component" value="Unassembled WGS sequence"/>
</dbReference>
<dbReference type="EMBL" id="SPUK01000013">
    <property type="protein sequence ID" value="TQV92878.1"/>
    <property type="molecule type" value="Genomic_DNA"/>
</dbReference>
<protein>
    <submittedName>
        <fullName evidence="1">Uncharacterized protein</fullName>
    </submittedName>
</protein>
<gene>
    <name evidence="1" type="ORF">IF1G_08181</name>
</gene>